<dbReference type="GeneID" id="64603327"/>
<proteinExistence type="predicted"/>
<evidence type="ECO:0000313" key="3">
    <source>
        <dbReference type="Proteomes" id="UP000719766"/>
    </source>
</evidence>
<name>A0A9P7DP84_9AGAM</name>
<dbReference type="RefSeq" id="XP_041163917.1">
    <property type="nucleotide sequence ID" value="XM_041309563.1"/>
</dbReference>
<dbReference type="Proteomes" id="UP000719766">
    <property type="component" value="Unassembled WGS sequence"/>
</dbReference>
<dbReference type="AlphaFoldDB" id="A0A9P7DP84"/>
<protein>
    <submittedName>
        <fullName evidence="2">Uncharacterized protein</fullName>
    </submittedName>
</protein>
<comment type="caution">
    <text evidence="2">The sequence shown here is derived from an EMBL/GenBank/DDBJ whole genome shotgun (WGS) entry which is preliminary data.</text>
</comment>
<evidence type="ECO:0000256" key="1">
    <source>
        <dbReference type="SAM" id="MobiDB-lite"/>
    </source>
</evidence>
<keyword evidence="3" id="KW-1185">Reference proteome</keyword>
<dbReference type="EMBL" id="JABBWE010000010">
    <property type="protein sequence ID" value="KAG1799694.1"/>
    <property type="molecule type" value="Genomic_DNA"/>
</dbReference>
<gene>
    <name evidence="2" type="ORF">HD556DRAFT_1534311</name>
</gene>
<dbReference type="OrthoDB" id="2625358at2759"/>
<sequence>MSSTNELVDKTHTADVCGDVVFLEIDGVLPNWNHYCVKVSFDTPGTKTIVFRLREGADPQPKPSMTHAVQTESELKEKEAECNDAVKFEEDDTMIAEGEDLKIKQEDNNLLDLSARVYCNAVEGTTIQRLLFNPKGFLDQAQGSEERKYHEKLLSTLTPTGNW</sequence>
<feature type="region of interest" description="Disordered" evidence="1">
    <location>
        <begin position="56"/>
        <end position="76"/>
    </location>
</feature>
<reference evidence="2" key="1">
    <citation type="journal article" date="2020" name="New Phytol.">
        <title>Comparative genomics reveals dynamic genome evolution in host specialist ectomycorrhizal fungi.</title>
        <authorList>
            <person name="Lofgren L.A."/>
            <person name="Nguyen N.H."/>
            <person name="Vilgalys R."/>
            <person name="Ruytinx J."/>
            <person name="Liao H.L."/>
            <person name="Branco S."/>
            <person name="Kuo A."/>
            <person name="LaButti K."/>
            <person name="Lipzen A."/>
            <person name="Andreopoulos W."/>
            <person name="Pangilinan J."/>
            <person name="Riley R."/>
            <person name="Hundley H."/>
            <person name="Na H."/>
            <person name="Barry K."/>
            <person name="Grigoriev I.V."/>
            <person name="Stajich J.E."/>
            <person name="Kennedy P.G."/>
        </authorList>
    </citation>
    <scope>NUCLEOTIDE SEQUENCE</scope>
    <source>
        <strain evidence="2">S12</strain>
    </source>
</reference>
<organism evidence="2 3">
    <name type="scientific">Suillus plorans</name>
    <dbReference type="NCBI Taxonomy" id="116603"/>
    <lineage>
        <taxon>Eukaryota</taxon>
        <taxon>Fungi</taxon>
        <taxon>Dikarya</taxon>
        <taxon>Basidiomycota</taxon>
        <taxon>Agaricomycotina</taxon>
        <taxon>Agaricomycetes</taxon>
        <taxon>Agaricomycetidae</taxon>
        <taxon>Boletales</taxon>
        <taxon>Suillineae</taxon>
        <taxon>Suillaceae</taxon>
        <taxon>Suillus</taxon>
    </lineage>
</organism>
<accession>A0A9P7DP84</accession>
<evidence type="ECO:0000313" key="2">
    <source>
        <dbReference type="EMBL" id="KAG1799694.1"/>
    </source>
</evidence>